<dbReference type="AlphaFoldDB" id="A0A1G4G9T9"/>
<dbReference type="SFLD" id="SFLDG01129">
    <property type="entry name" value="C1.5:_HAD__Beta-PGM__Phosphata"/>
    <property type="match status" value="1"/>
</dbReference>
<dbReference type="InterPro" id="IPR036412">
    <property type="entry name" value="HAD-like_sf"/>
</dbReference>
<proteinExistence type="predicted"/>
<dbReference type="PANTHER" id="PTHR43611">
    <property type="entry name" value="ALPHA-D-GLUCOSE 1-PHOSPHATE PHOSPHATASE"/>
    <property type="match status" value="1"/>
</dbReference>
<gene>
    <name evidence="1" type="primary">ACAD10</name>
    <name evidence="1" type="ORF">ING2E5A_2517</name>
</gene>
<organism evidence="1 2">
    <name type="scientific">Petrimonas mucosa</name>
    <dbReference type="NCBI Taxonomy" id="1642646"/>
    <lineage>
        <taxon>Bacteria</taxon>
        <taxon>Pseudomonadati</taxon>
        <taxon>Bacteroidota</taxon>
        <taxon>Bacteroidia</taxon>
        <taxon>Bacteroidales</taxon>
        <taxon>Dysgonomonadaceae</taxon>
        <taxon>Petrimonas</taxon>
    </lineage>
</organism>
<dbReference type="PANTHER" id="PTHR43611:SF3">
    <property type="entry name" value="FLAVIN MONONUCLEOTIDE HYDROLASE 1, CHLOROPLATIC"/>
    <property type="match status" value="1"/>
</dbReference>
<accession>A0A1G4G9T9</accession>
<dbReference type="Proteomes" id="UP000178485">
    <property type="component" value="Chromosome i"/>
</dbReference>
<dbReference type="NCBIfam" id="TIGR01509">
    <property type="entry name" value="HAD-SF-IA-v3"/>
    <property type="match status" value="1"/>
</dbReference>
<dbReference type="Gene3D" id="1.10.150.240">
    <property type="entry name" value="Putative phosphatase, domain 2"/>
    <property type="match status" value="1"/>
</dbReference>
<protein>
    <submittedName>
        <fullName evidence="1">Acyl-CoA dehydrogenase family member 10</fullName>
        <ecNumber evidence="1">1.3.99.-</ecNumber>
    </submittedName>
</protein>
<dbReference type="CDD" id="cd02603">
    <property type="entry name" value="HAD_sEH-N_like"/>
    <property type="match status" value="1"/>
</dbReference>
<dbReference type="InterPro" id="IPR023214">
    <property type="entry name" value="HAD_sf"/>
</dbReference>
<dbReference type="EC" id="1.3.99.-" evidence="1"/>
<dbReference type="Pfam" id="PF00702">
    <property type="entry name" value="Hydrolase"/>
    <property type="match status" value="1"/>
</dbReference>
<dbReference type="GO" id="GO:0016491">
    <property type="term" value="F:oxidoreductase activity"/>
    <property type="evidence" value="ECO:0007669"/>
    <property type="project" value="UniProtKB-KW"/>
</dbReference>
<reference evidence="1 2" key="1">
    <citation type="submission" date="2016-08" db="EMBL/GenBank/DDBJ databases">
        <authorList>
            <person name="Seilhamer J.J."/>
        </authorList>
    </citation>
    <scope>NUCLEOTIDE SEQUENCE [LARGE SCALE GENOMIC DNA]</scope>
    <source>
        <strain evidence="1">ING2-E5A</strain>
    </source>
</reference>
<evidence type="ECO:0000313" key="2">
    <source>
        <dbReference type="Proteomes" id="UP000178485"/>
    </source>
</evidence>
<dbReference type="SFLD" id="SFLDS00003">
    <property type="entry name" value="Haloacid_Dehalogenase"/>
    <property type="match status" value="1"/>
</dbReference>
<dbReference type="EMBL" id="LT608328">
    <property type="protein sequence ID" value="SCM59313.1"/>
    <property type="molecule type" value="Genomic_DNA"/>
</dbReference>
<sequence>MKQLRNIVFDFGGVLIDWNPEYLYGKVFKERTEMEYFLNNICPYSWNVLQDAGRPVAVATAEKEQEFPEYRDEIAMYYGRWEEMLGGEIVENTRLVSALSERYSIFGLTNWSAETLPLAVKRYDFFNYLTGMVVSGEEKIIKPDPRLYRVLLERFGLNPEETLFIDDNAQNIATAVMLGFKTIHYSPGVILKDELEKMGVAL</sequence>
<dbReference type="RefSeq" id="WP_071137622.1">
    <property type="nucleotide sequence ID" value="NZ_DUQN01000011.1"/>
</dbReference>
<keyword evidence="1" id="KW-0560">Oxidoreductase</keyword>
<keyword evidence="2" id="KW-1185">Reference proteome</keyword>
<dbReference type="Gene3D" id="3.40.50.1000">
    <property type="entry name" value="HAD superfamily/HAD-like"/>
    <property type="match status" value="1"/>
</dbReference>
<dbReference type="KEGG" id="pmuc:ING2E5A_2517"/>
<dbReference type="SUPFAM" id="SSF56784">
    <property type="entry name" value="HAD-like"/>
    <property type="match status" value="1"/>
</dbReference>
<dbReference type="STRING" id="1642646.ING2E5A_2517"/>
<dbReference type="InterPro" id="IPR023198">
    <property type="entry name" value="PGP-like_dom2"/>
</dbReference>
<name>A0A1G4G9T9_9BACT</name>
<evidence type="ECO:0000313" key="1">
    <source>
        <dbReference type="EMBL" id="SCM59313.1"/>
    </source>
</evidence>
<dbReference type="PRINTS" id="PR00413">
    <property type="entry name" value="HADHALOGNASE"/>
</dbReference>
<dbReference type="InterPro" id="IPR006439">
    <property type="entry name" value="HAD-SF_hydro_IA"/>
</dbReference>